<dbReference type="RefSeq" id="WP_049336639.1">
    <property type="nucleotide sequence ID" value="NZ_JASOPA010000001.1"/>
</dbReference>
<dbReference type="Proteomes" id="UP001236303">
    <property type="component" value="Unassembled WGS sequence"/>
</dbReference>
<evidence type="ECO:0008006" key="3">
    <source>
        <dbReference type="Google" id="ProtNLM"/>
    </source>
</evidence>
<name>A0AAW6Y8U6_NEISU</name>
<reference evidence="1" key="1">
    <citation type="submission" date="2023-05" db="EMBL/GenBank/DDBJ databases">
        <title>Cataloging the Phylogenetic Diversity of Human Bladder Bacteria.</title>
        <authorList>
            <person name="Du J."/>
        </authorList>
    </citation>
    <scope>NUCLEOTIDE SEQUENCE</scope>
    <source>
        <strain evidence="1">UMB1050</strain>
    </source>
</reference>
<gene>
    <name evidence="1" type="ORF">QP451_01845</name>
</gene>
<proteinExistence type="predicted"/>
<dbReference type="EMBL" id="JASOPA010000001">
    <property type="protein sequence ID" value="MDK7241787.1"/>
    <property type="molecule type" value="Genomic_DNA"/>
</dbReference>
<protein>
    <recommendedName>
        <fullName evidence="3">DUF262 domain-containing protein</fullName>
    </recommendedName>
</protein>
<dbReference type="AlphaFoldDB" id="A0AAW6Y8U6"/>
<comment type="caution">
    <text evidence="1">The sequence shown here is derived from an EMBL/GenBank/DDBJ whole genome shotgun (WGS) entry which is preliminary data.</text>
</comment>
<accession>A0AAW6Y8U6</accession>
<organism evidence="1 2">
    <name type="scientific">Neisseria subflava</name>
    <dbReference type="NCBI Taxonomy" id="28449"/>
    <lineage>
        <taxon>Bacteria</taxon>
        <taxon>Pseudomonadati</taxon>
        <taxon>Pseudomonadota</taxon>
        <taxon>Betaproteobacteria</taxon>
        <taxon>Neisseriales</taxon>
        <taxon>Neisseriaceae</taxon>
        <taxon>Neisseria</taxon>
    </lineage>
</organism>
<evidence type="ECO:0000313" key="1">
    <source>
        <dbReference type="EMBL" id="MDK7241787.1"/>
    </source>
</evidence>
<evidence type="ECO:0000313" key="2">
    <source>
        <dbReference type="Proteomes" id="UP001236303"/>
    </source>
</evidence>
<sequence length="433" mass="51587">MQEFSLESVSEKIYFDKTKEYFREVLSSYHNNNYRSSVVMLWSVVVCDILYKLQHLVNLHNDPKAIDILNKIKNIQESNPKSSEWEMTLIEESWRNTELINNIEYVNLEYLQKQRHLSAHPVLGHDSELHSPSKETVRALLRNSLENVLIKPPFYTKKIFDELVFDIANNSSVLQIDSDMKRYLESKYLNKMRPETEIKIFQSLWKLVFKLDDENCARNRLINFSALKVIINRNIALIKELIQSENEFFSNISEDSKIIDLLIEFISGYSFIYPHLTESARIKINHVVNNTENGRIMGWFTKPNIKQYYEDLIQWIKRDNLTLNNDIFIKIKNLFDSFDGNEWDTYFCNLVSTYYGSSCSFDQADRRFSVIASFFNIYDKDSFNFLLSEIETNNQTRDRRRARTDHDELRREILNKYNDFDFSQYPNFKSTFE</sequence>